<reference evidence="2 3" key="1">
    <citation type="journal article" date="2016" name="Nat. Commun.">
        <title>Thousands of microbial genomes shed light on interconnected biogeochemical processes in an aquifer system.</title>
        <authorList>
            <person name="Anantharaman K."/>
            <person name="Brown C.T."/>
            <person name="Hug L.A."/>
            <person name="Sharon I."/>
            <person name="Castelle C.J."/>
            <person name="Probst A.J."/>
            <person name="Thomas B.C."/>
            <person name="Singh A."/>
            <person name="Wilkins M.J."/>
            <person name="Karaoz U."/>
            <person name="Brodie E.L."/>
            <person name="Williams K.H."/>
            <person name="Hubbard S.S."/>
            <person name="Banfield J.F."/>
        </authorList>
    </citation>
    <scope>NUCLEOTIDE SEQUENCE [LARGE SCALE GENOMIC DNA]</scope>
</reference>
<dbReference type="InterPro" id="IPR001279">
    <property type="entry name" value="Metallo-B-lactamas"/>
</dbReference>
<dbReference type="Gene3D" id="3.60.15.10">
    <property type="entry name" value="Ribonuclease Z/Hydroxyacylglutathione hydrolase-like"/>
    <property type="match status" value="1"/>
</dbReference>
<dbReference type="CDD" id="cd07741">
    <property type="entry name" value="metallo-hydrolase-like_MBL-fold"/>
    <property type="match status" value="1"/>
</dbReference>
<dbReference type="SUPFAM" id="SSF56281">
    <property type="entry name" value="Metallo-hydrolase/oxidoreductase"/>
    <property type="match status" value="1"/>
</dbReference>
<dbReference type="Proteomes" id="UP000178951">
    <property type="component" value="Unassembled WGS sequence"/>
</dbReference>
<dbReference type="EMBL" id="MEUF01000092">
    <property type="protein sequence ID" value="OGC29422.1"/>
    <property type="molecule type" value="Genomic_DNA"/>
</dbReference>
<feature type="domain" description="Metallo-beta-lactamase" evidence="1">
    <location>
        <begin position="33"/>
        <end position="216"/>
    </location>
</feature>
<sequence>MDFIKFLGTAGARVVVAKQLRASGGIWLSLDGTNLLIDPGPGCLVHCFSSHPKLDPTTLDGIILTHKHLDHAADINTMMEAMTIGGKERRGVVLAPGDALGGDDPVVLKYNRNYVAGIEVLQEKASYKVGQIKITTPVKHIHGVETYGLMIEGKRTKLAYITDTKYFPELAGHYRAEIVVISVLSTTQTPFDHLNIENVKLLVNQIRPKLTILTHFGVWLLEAGPETVAADLSKELKCKVVAARDGEEILID</sequence>
<gene>
    <name evidence="2" type="ORF">A2311_05855</name>
</gene>
<dbReference type="InterPro" id="IPR036866">
    <property type="entry name" value="RibonucZ/Hydroxyglut_hydro"/>
</dbReference>
<evidence type="ECO:0000313" key="2">
    <source>
        <dbReference type="EMBL" id="OGC29422.1"/>
    </source>
</evidence>
<evidence type="ECO:0000259" key="1">
    <source>
        <dbReference type="Pfam" id="PF12706"/>
    </source>
</evidence>
<dbReference type="Pfam" id="PF12706">
    <property type="entry name" value="Lactamase_B_2"/>
    <property type="match status" value="1"/>
</dbReference>
<protein>
    <recommendedName>
        <fullName evidence="1">Metallo-beta-lactamase domain-containing protein</fullName>
    </recommendedName>
</protein>
<dbReference type="PANTHER" id="PTHR42663">
    <property type="entry name" value="HYDROLASE C777.06C-RELATED-RELATED"/>
    <property type="match status" value="1"/>
</dbReference>
<comment type="caution">
    <text evidence="2">The sequence shown here is derived from an EMBL/GenBank/DDBJ whole genome shotgun (WGS) entry which is preliminary data.</text>
</comment>
<proteinExistence type="predicted"/>
<accession>A0A1F4T9F4</accession>
<dbReference type="PANTHER" id="PTHR42663:SF6">
    <property type="entry name" value="HYDROLASE C777.06C-RELATED"/>
    <property type="match status" value="1"/>
</dbReference>
<name>A0A1F4T9F4_UNCSA</name>
<organism evidence="2 3">
    <name type="scientific">candidate division WOR-1 bacterium RIFOXYB2_FULL_48_7</name>
    <dbReference type="NCBI Taxonomy" id="1802583"/>
    <lineage>
        <taxon>Bacteria</taxon>
        <taxon>Bacillati</taxon>
        <taxon>Saganbacteria</taxon>
    </lineage>
</organism>
<evidence type="ECO:0000313" key="3">
    <source>
        <dbReference type="Proteomes" id="UP000178951"/>
    </source>
</evidence>
<dbReference type="AlphaFoldDB" id="A0A1F4T9F4"/>
<dbReference type="STRING" id="1802583.A2311_05855"/>